<evidence type="ECO:0000256" key="2">
    <source>
        <dbReference type="ARBA" id="ARBA00005593"/>
    </source>
</evidence>
<dbReference type="GO" id="GO:0007264">
    <property type="term" value="P:small GTPase-mediated signal transduction"/>
    <property type="evidence" value="ECO:0007669"/>
    <property type="project" value="UniProtKB-UniRule"/>
</dbReference>
<keyword evidence="7" id="KW-1185">Reference proteome</keyword>
<dbReference type="GO" id="GO:0016192">
    <property type="term" value="P:vesicle-mediated transport"/>
    <property type="evidence" value="ECO:0007669"/>
    <property type="project" value="TreeGrafter"/>
</dbReference>
<protein>
    <recommendedName>
        <fullName evidence="5">Rab escort protein 1</fullName>
    </recommendedName>
</protein>
<comment type="similarity">
    <text evidence="2 5">Belongs to the Rab GDI family.</text>
</comment>
<gene>
    <name evidence="6" type="ORF">K493DRAFT_40856</name>
</gene>
<dbReference type="SUPFAM" id="SSF54373">
    <property type="entry name" value="FAD-linked reductases, C-terminal domain"/>
    <property type="match status" value="1"/>
</dbReference>
<dbReference type="InParanoid" id="A0A1Y1Z4Y8"/>
<comment type="caution">
    <text evidence="6">The sequence shown here is derived from an EMBL/GenBank/DDBJ whole genome shotgun (WGS) entry which is preliminary data.</text>
</comment>
<dbReference type="GO" id="GO:0005634">
    <property type="term" value="C:nucleus"/>
    <property type="evidence" value="ECO:0007669"/>
    <property type="project" value="TreeGrafter"/>
</dbReference>
<evidence type="ECO:0000256" key="3">
    <source>
        <dbReference type="ARBA" id="ARBA00022468"/>
    </source>
</evidence>
<evidence type="ECO:0000256" key="4">
    <source>
        <dbReference type="ARBA" id="ARBA00022490"/>
    </source>
</evidence>
<dbReference type="PANTHER" id="PTHR11787:SF4">
    <property type="entry name" value="CHM, RAB ESCORT PROTEIN 1"/>
    <property type="match status" value="1"/>
</dbReference>
<evidence type="ECO:0000256" key="1">
    <source>
        <dbReference type="ARBA" id="ARBA00004496"/>
    </source>
</evidence>
<proteinExistence type="inferred from homology"/>
<dbReference type="GO" id="GO:0005968">
    <property type="term" value="C:Rab-protein geranylgeranyltransferase complex"/>
    <property type="evidence" value="ECO:0007669"/>
    <property type="project" value="UniProtKB-UniRule"/>
</dbReference>
<evidence type="ECO:0000313" key="6">
    <source>
        <dbReference type="EMBL" id="ORY05348.1"/>
    </source>
</evidence>
<comment type="function">
    <text evidence="5">Substrate-binding subunit of the Rab geranylgeranyltransferase (GGTase) complex. Binds unprenylated Rab proteins.</text>
</comment>
<dbReference type="SUPFAM" id="SSF51905">
    <property type="entry name" value="FAD/NAD(P)-binding domain"/>
    <property type="match status" value="1"/>
</dbReference>
<dbReference type="GO" id="GO:0005829">
    <property type="term" value="C:cytosol"/>
    <property type="evidence" value="ECO:0007669"/>
    <property type="project" value="TreeGrafter"/>
</dbReference>
<comment type="subcellular location">
    <subcellularLocation>
        <location evidence="1 5">Cytoplasm</location>
    </subcellularLocation>
</comment>
<dbReference type="GO" id="GO:0005096">
    <property type="term" value="F:GTPase activator activity"/>
    <property type="evidence" value="ECO:0007669"/>
    <property type="project" value="UniProtKB-UniRule"/>
</dbReference>
<organism evidence="6 7">
    <name type="scientific">Basidiobolus meristosporus CBS 931.73</name>
    <dbReference type="NCBI Taxonomy" id="1314790"/>
    <lineage>
        <taxon>Eukaryota</taxon>
        <taxon>Fungi</taxon>
        <taxon>Fungi incertae sedis</taxon>
        <taxon>Zoopagomycota</taxon>
        <taxon>Entomophthoromycotina</taxon>
        <taxon>Basidiobolomycetes</taxon>
        <taxon>Basidiobolales</taxon>
        <taxon>Basidiobolaceae</taxon>
        <taxon>Basidiobolus</taxon>
    </lineage>
</organism>
<dbReference type="GO" id="GO:0005092">
    <property type="term" value="F:GDP-dissociation inhibitor activity"/>
    <property type="evidence" value="ECO:0007669"/>
    <property type="project" value="InterPro"/>
</dbReference>
<dbReference type="Proteomes" id="UP000193498">
    <property type="component" value="Unassembled WGS sequence"/>
</dbReference>
<dbReference type="EMBL" id="MCFE01000026">
    <property type="protein sequence ID" value="ORY05348.1"/>
    <property type="molecule type" value="Genomic_DNA"/>
</dbReference>
<dbReference type="InterPro" id="IPR018203">
    <property type="entry name" value="GDP_dissociation_inhibitor"/>
</dbReference>
<dbReference type="InterPro" id="IPR036188">
    <property type="entry name" value="FAD/NAD-bd_sf"/>
</dbReference>
<dbReference type="Pfam" id="PF00996">
    <property type="entry name" value="GDI"/>
    <property type="match status" value="2"/>
</dbReference>
<keyword evidence="3 5" id="KW-0343">GTPase activation</keyword>
<dbReference type="FunFam" id="1.10.405.10:FF:000003">
    <property type="entry name" value="Rab proteins geranylgeranyltransferase component A"/>
    <property type="match status" value="1"/>
</dbReference>
<evidence type="ECO:0000256" key="5">
    <source>
        <dbReference type="PIRNR" id="PIRNR016550"/>
    </source>
</evidence>
<reference evidence="6 7" key="1">
    <citation type="submission" date="2016-07" db="EMBL/GenBank/DDBJ databases">
        <title>Pervasive Adenine N6-methylation of Active Genes in Fungi.</title>
        <authorList>
            <consortium name="DOE Joint Genome Institute"/>
            <person name="Mondo S.J."/>
            <person name="Dannebaum R.O."/>
            <person name="Kuo R.C."/>
            <person name="Labutti K."/>
            <person name="Haridas S."/>
            <person name="Kuo A."/>
            <person name="Salamov A."/>
            <person name="Ahrendt S.R."/>
            <person name="Lipzen A."/>
            <person name="Sullivan W."/>
            <person name="Andreopoulos W.B."/>
            <person name="Clum A."/>
            <person name="Lindquist E."/>
            <person name="Daum C."/>
            <person name="Ramamoorthy G.K."/>
            <person name="Gryganskyi A."/>
            <person name="Culley D."/>
            <person name="Magnuson J.K."/>
            <person name="James T.Y."/>
            <person name="O'Malley M.A."/>
            <person name="Stajich J.E."/>
            <person name="Spatafora J.W."/>
            <person name="Visel A."/>
            <person name="Grigoriev I.V."/>
        </authorList>
    </citation>
    <scope>NUCLEOTIDE SEQUENCE [LARGE SCALE GENOMIC DNA]</scope>
    <source>
        <strain evidence="6 7">CBS 931.73</strain>
    </source>
</reference>
<dbReference type="Gene3D" id="1.10.405.10">
    <property type="entry name" value="Guanine Nucleotide Dissociation Inhibitor, domain 1"/>
    <property type="match status" value="1"/>
</dbReference>
<evidence type="ECO:0000313" key="7">
    <source>
        <dbReference type="Proteomes" id="UP000193498"/>
    </source>
</evidence>
<dbReference type="GO" id="GO:0016740">
    <property type="term" value="F:transferase activity"/>
    <property type="evidence" value="ECO:0007669"/>
    <property type="project" value="UniProtKB-KW"/>
</dbReference>
<dbReference type="InterPro" id="IPR001738">
    <property type="entry name" value="Rab_escort"/>
</dbReference>
<dbReference type="Gene3D" id="3.50.50.60">
    <property type="entry name" value="FAD/NAD(P)-binding domain"/>
    <property type="match status" value="2"/>
</dbReference>
<dbReference type="PIRSF" id="PIRSF016550">
    <property type="entry name" value="Rab_ger_ger_transf_A_euk"/>
    <property type="match status" value="1"/>
</dbReference>
<name>A0A1Y1Z4Y8_9FUNG</name>
<dbReference type="OrthoDB" id="9446342at2759"/>
<dbReference type="PANTHER" id="PTHR11787">
    <property type="entry name" value="RAB GDP-DISSOCIATION INHIBITOR"/>
    <property type="match status" value="1"/>
</dbReference>
<sequence>MEESKFDVIVLGTGLVESILAGALSRVGKTVLHLDNNQYYGGRWTALTLVDFIQHFQKILVEKIDSAQSNQATDPDPGAIDFFSNYANSFKDIDMQIYPEASEGDSPAETEVETSEEVANFIQELIGLLSAQSTCSTIAQKIEAFAKLTLGLNGRESEGAVAVESTRQAILLKSRWTGEQNGQESLVRSCVSRLSNAISRITTLLQRSRQYNLELAPKLLCCSDRLIDDLVASGVSRYLDFKLLEGTYMGWSGKYDKVPCSKEDIFTSKNLSLIEKRKLMKYLTYAMDTSADPTIINEYQDQPFDKMLREKFLIKDNLLNAVMYSIALIPTGKEAEVTSALGMERTQRYLKALGRYGNSAYLHTMYGSGSEISQGFCRLSAVYGGTYMLGHNITNIHFKEDDQVFEVACQDDHTFEAPLIVASSDYQSKHLNCSQEIKTTAISRGVFLLNKPVFPESQLIKIVTPPSFVNNQNPVFALQVNNGVQACPKDQFVVYMWTLSSSTAREDLFEVAESLLSLDGAHEEKPEVLVSLFYQQTVIKPDLTDKAPMNLFLTSDPDHEIDFANIAQEAHEIFKRICPGDEFLEPTPDPEIEAEYVHTE</sequence>
<keyword evidence="4 5" id="KW-0963">Cytoplasm</keyword>
<dbReference type="GO" id="GO:0006886">
    <property type="term" value="P:intracellular protein transport"/>
    <property type="evidence" value="ECO:0007669"/>
    <property type="project" value="InterPro"/>
</dbReference>
<keyword evidence="6" id="KW-0808">Transferase</keyword>
<dbReference type="PRINTS" id="PR00891">
    <property type="entry name" value="RABGDIREP"/>
</dbReference>
<dbReference type="STRING" id="1314790.A0A1Y1Z4Y8"/>
<accession>A0A1Y1Z4Y8</accession>
<dbReference type="Gene3D" id="3.30.519.10">
    <property type="entry name" value="Guanine Nucleotide Dissociation Inhibitor, domain 2"/>
    <property type="match status" value="1"/>
</dbReference>
<dbReference type="AlphaFoldDB" id="A0A1Y1Z4Y8"/>